<comment type="caution">
    <text evidence="1">The sequence shown here is derived from an EMBL/GenBank/DDBJ whole genome shotgun (WGS) entry which is preliminary data.</text>
</comment>
<sequence length="122" mass="14090">MNRDFQLNQNQLVDAWQSQLPKNLDPSDSAQVLADEANPNALRIHIDTAGRQMYSFDFQCSYLDTREVKVDLVDVEREGQTVDERTEVIQDMTQGYARQIHECAQALHDLTHHSYKGNEGRR</sequence>
<gene>
    <name evidence="1" type="ORF">MUG84_26345</name>
</gene>
<reference evidence="1" key="1">
    <citation type="submission" date="2022-04" db="EMBL/GenBank/DDBJ databases">
        <title>Paenibacillus mangrovi sp. nov., a novel endophytic bacterium isolated from bark of Kandelia candel.</title>
        <authorList>
            <person name="Tuo L."/>
        </authorList>
    </citation>
    <scope>NUCLEOTIDE SEQUENCE</scope>
    <source>
        <strain evidence="1">KQZ6P-2</strain>
    </source>
</reference>
<dbReference type="EMBL" id="JALIRP010000020">
    <property type="protein sequence ID" value="MCJ8015194.1"/>
    <property type="molecule type" value="Genomic_DNA"/>
</dbReference>
<dbReference type="RefSeq" id="WP_244731141.1">
    <property type="nucleotide sequence ID" value="NZ_JALIRP010000020.1"/>
</dbReference>
<dbReference type="Proteomes" id="UP001139347">
    <property type="component" value="Unassembled WGS sequence"/>
</dbReference>
<organism evidence="1 2">
    <name type="scientific">Paenibacillus mangrovi</name>
    <dbReference type="NCBI Taxonomy" id="2931978"/>
    <lineage>
        <taxon>Bacteria</taxon>
        <taxon>Bacillati</taxon>
        <taxon>Bacillota</taxon>
        <taxon>Bacilli</taxon>
        <taxon>Bacillales</taxon>
        <taxon>Paenibacillaceae</taxon>
        <taxon>Paenibacillus</taxon>
    </lineage>
</organism>
<proteinExistence type="predicted"/>
<evidence type="ECO:0000313" key="2">
    <source>
        <dbReference type="Proteomes" id="UP001139347"/>
    </source>
</evidence>
<evidence type="ECO:0000313" key="1">
    <source>
        <dbReference type="EMBL" id="MCJ8015194.1"/>
    </source>
</evidence>
<accession>A0A9X2B4Z6</accession>
<dbReference type="AlphaFoldDB" id="A0A9X2B4Z6"/>
<keyword evidence="2" id="KW-1185">Reference proteome</keyword>
<name>A0A9X2B4Z6_9BACL</name>
<protein>
    <submittedName>
        <fullName evidence="1">Uncharacterized protein</fullName>
    </submittedName>
</protein>